<evidence type="ECO:0000256" key="5">
    <source>
        <dbReference type="ARBA" id="ARBA00023136"/>
    </source>
</evidence>
<keyword evidence="3" id="KW-1003">Cell membrane</keyword>
<keyword evidence="6" id="KW-0547">Nucleotide-binding</keyword>
<dbReference type="GO" id="GO:0006811">
    <property type="term" value="P:monoatomic ion transport"/>
    <property type="evidence" value="ECO:0007669"/>
    <property type="project" value="UniProtKB-KW"/>
</dbReference>
<name>A0A518I9R0_9PLAN</name>
<dbReference type="SUPFAM" id="SSF52540">
    <property type="entry name" value="P-loop containing nucleoside triphosphate hydrolases"/>
    <property type="match status" value="1"/>
</dbReference>
<sequence length="34" mass="3926">MTLAQDTEIMLLDEPTTFLDLAHQLEVLNVLQRL</sequence>
<accession>A0A518I9R0</accession>
<keyword evidence="5" id="KW-0472">Membrane</keyword>
<dbReference type="GO" id="GO:0005524">
    <property type="term" value="F:ATP binding"/>
    <property type="evidence" value="ECO:0007669"/>
    <property type="project" value="UniProtKB-KW"/>
</dbReference>
<keyword evidence="6" id="KW-0067">ATP-binding</keyword>
<comment type="subcellular location">
    <subcellularLocation>
        <location evidence="1">Cell membrane</location>
        <topology evidence="1">Peripheral membrane protein</topology>
    </subcellularLocation>
</comment>
<keyword evidence="7" id="KW-1185">Reference proteome</keyword>
<dbReference type="PANTHER" id="PTHR42771">
    <property type="entry name" value="IRON(3+)-HYDROXAMATE IMPORT ATP-BINDING PROTEIN FHUC"/>
    <property type="match status" value="1"/>
</dbReference>
<evidence type="ECO:0000313" key="7">
    <source>
        <dbReference type="Proteomes" id="UP000318313"/>
    </source>
</evidence>
<keyword evidence="4" id="KW-0406">Ion transport</keyword>
<gene>
    <name evidence="6" type="primary">yusV_2</name>
    <name evidence="6" type="ORF">Enr17x_18760</name>
</gene>
<evidence type="ECO:0000256" key="2">
    <source>
        <dbReference type="ARBA" id="ARBA00022448"/>
    </source>
</evidence>
<organism evidence="6 7">
    <name type="scientific">Gimesia fumaroli</name>
    <dbReference type="NCBI Taxonomy" id="2527976"/>
    <lineage>
        <taxon>Bacteria</taxon>
        <taxon>Pseudomonadati</taxon>
        <taxon>Planctomycetota</taxon>
        <taxon>Planctomycetia</taxon>
        <taxon>Planctomycetales</taxon>
        <taxon>Planctomycetaceae</taxon>
        <taxon>Gimesia</taxon>
    </lineage>
</organism>
<dbReference type="AlphaFoldDB" id="A0A518I9R0"/>
<evidence type="ECO:0000313" key="6">
    <source>
        <dbReference type="EMBL" id="QDV49855.1"/>
    </source>
</evidence>
<proteinExistence type="predicted"/>
<dbReference type="InterPro" id="IPR051535">
    <property type="entry name" value="Siderophore_ABC-ATPase"/>
</dbReference>
<evidence type="ECO:0000256" key="3">
    <source>
        <dbReference type="ARBA" id="ARBA00022475"/>
    </source>
</evidence>
<evidence type="ECO:0000256" key="4">
    <source>
        <dbReference type="ARBA" id="ARBA00023065"/>
    </source>
</evidence>
<dbReference type="GO" id="GO:0005886">
    <property type="term" value="C:plasma membrane"/>
    <property type="evidence" value="ECO:0007669"/>
    <property type="project" value="UniProtKB-SubCell"/>
</dbReference>
<reference evidence="6 7" key="1">
    <citation type="submission" date="2019-03" db="EMBL/GenBank/DDBJ databases">
        <title>Deep-cultivation of Planctomycetes and their phenomic and genomic characterization uncovers novel biology.</title>
        <authorList>
            <person name="Wiegand S."/>
            <person name="Jogler M."/>
            <person name="Boedeker C."/>
            <person name="Pinto D."/>
            <person name="Vollmers J."/>
            <person name="Rivas-Marin E."/>
            <person name="Kohn T."/>
            <person name="Peeters S.H."/>
            <person name="Heuer A."/>
            <person name="Rast P."/>
            <person name="Oberbeckmann S."/>
            <person name="Bunk B."/>
            <person name="Jeske O."/>
            <person name="Meyerdierks A."/>
            <person name="Storesund J.E."/>
            <person name="Kallscheuer N."/>
            <person name="Luecker S."/>
            <person name="Lage O.M."/>
            <person name="Pohl T."/>
            <person name="Merkel B.J."/>
            <person name="Hornburger P."/>
            <person name="Mueller R.-W."/>
            <person name="Bruemmer F."/>
            <person name="Labrenz M."/>
            <person name="Spormann A.M."/>
            <person name="Op den Camp H."/>
            <person name="Overmann J."/>
            <person name="Amann R."/>
            <person name="Jetten M.S.M."/>
            <person name="Mascher T."/>
            <person name="Medema M.H."/>
            <person name="Devos D.P."/>
            <person name="Kaster A.-K."/>
            <person name="Ovreas L."/>
            <person name="Rohde M."/>
            <person name="Galperin M.Y."/>
            <person name="Jogler C."/>
        </authorList>
    </citation>
    <scope>NUCLEOTIDE SEQUENCE [LARGE SCALE GENOMIC DNA]</scope>
    <source>
        <strain evidence="6 7">Enr17</strain>
    </source>
</reference>
<dbReference type="InterPro" id="IPR027417">
    <property type="entry name" value="P-loop_NTPase"/>
</dbReference>
<dbReference type="KEGG" id="gfm:Enr17x_18760"/>
<dbReference type="Gene3D" id="3.40.50.300">
    <property type="entry name" value="P-loop containing nucleotide triphosphate hydrolases"/>
    <property type="match status" value="1"/>
</dbReference>
<dbReference type="EMBL" id="CP037452">
    <property type="protein sequence ID" value="QDV49855.1"/>
    <property type="molecule type" value="Genomic_DNA"/>
</dbReference>
<dbReference type="Proteomes" id="UP000318313">
    <property type="component" value="Chromosome"/>
</dbReference>
<keyword evidence="2" id="KW-0813">Transport</keyword>
<evidence type="ECO:0000256" key="1">
    <source>
        <dbReference type="ARBA" id="ARBA00004202"/>
    </source>
</evidence>
<protein>
    <submittedName>
        <fullName evidence="6">Putative siderophore transport system ATP-binding protein YusV</fullName>
    </submittedName>
</protein>
<dbReference type="PANTHER" id="PTHR42771:SF2">
    <property type="entry name" value="IRON(3+)-HYDROXAMATE IMPORT ATP-BINDING PROTEIN FHUC"/>
    <property type="match status" value="1"/>
</dbReference>